<keyword evidence="3" id="KW-1185">Reference proteome</keyword>
<sequence length="868" mass="94640">MTRTYNTTSDTIEIGFIFNHTIHAGRYLRIIRERNGSQENQQILLKPCFSGFTTNASFYNESLITVSCQHSSFNYSNSPIRIKIEDGTEFGACSKMGCFGCKRLPDGIQCMVPYIPGKTVQCILDGSIYNISAPDIATNTSTSETTESISTTLRGTSKDTTYMTQDTSYTSPEIELPTTSNENSDIGRVTSTEKSAKMQNVTTIPESSATSSKIITTTVENSSMSREQNVTTPLTKESPKSLPTEQRFVTSTDGSKTSVETIGSRTTVNEETTTEYLETTVKPTNASSNGEITIINQNIIDQGFCHQQDVNIQLYINCGIPFSATITVAIVTSKYETNPNTLLTCRRSNDSTWYCPKFDIMTGEFNSSTSLLVINFKFNFTIHAGYYVRMTSSCDGNQESKHIHLIACFSGFTVNATLYNATSLVINCQHTSFNDSSSPIRIKLKGGLRNGIQCDVLYAPESIYQCVLDGAIYNISLPTTQPEIQTTTPQNVLTSQRVTAASENTTVSEKSLLTSTDSSSTTSHILLTSSEGSTAYNSFTKTSSEGPTVETFNLTLTDNSQATFSKDHLTTESTGPGEISTSQDDKENSSTSRENVESTTSAPHFELTSIQSTKTITTAPRDVSEFNVQWSFFNDTSVVIICQHTSFNYSSSVIRIKSEGGDDYGSCFKTMCNGCKSLPGGIQCIVPYTPGKIFQCIYDGAVYNISLPANHVTQTTLPGTTTTSERTTANLKYRSSSTISMTSKIQESSTTQIVTSPARLTTKQSLPTGLTNITTEEMVRSTEPESPLTSQKIKSSSPDIILTSPDTTTTSPSKITTSPNVMQTSSSIFLTSNRNTVMTTLPETQTSERSTVISSLQPPGGIAYFIFN</sequence>
<reference evidence="2" key="1">
    <citation type="submission" date="2022-08" db="UniProtKB">
        <authorList>
            <consortium name="EnsemblMetazoa"/>
        </authorList>
    </citation>
    <scope>IDENTIFICATION</scope>
    <source>
        <strain evidence="2">05x7-T-G4-1.051#20</strain>
    </source>
</reference>
<dbReference type="AlphaFoldDB" id="A0A8W8NKV2"/>
<feature type="compositionally biased region" description="Polar residues" evidence="1">
    <location>
        <begin position="499"/>
        <end position="509"/>
    </location>
</feature>
<evidence type="ECO:0000313" key="2">
    <source>
        <dbReference type="EnsemblMetazoa" id="G7670.1:cds"/>
    </source>
</evidence>
<feature type="compositionally biased region" description="Polar residues" evidence="1">
    <location>
        <begin position="787"/>
        <end position="797"/>
    </location>
</feature>
<evidence type="ECO:0000256" key="1">
    <source>
        <dbReference type="SAM" id="MobiDB-lite"/>
    </source>
</evidence>
<proteinExistence type="predicted"/>
<feature type="compositionally biased region" description="Polar residues" evidence="1">
    <location>
        <begin position="589"/>
        <end position="604"/>
    </location>
</feature>
<evidence type="ECO:0000313" key="3">
    <source>
        <dbReference type="Proteomes" id="UP000005408"/>
    </source>
</evidence>
<name>A0A8W8NKV2_MAGGI</name>
<feature type="compositionally biased region" description="Low complexity" evidence="1">
    <location>
        <begin position="511"/>
        <end position="524"/>
    </location>
</feature>
<feature type="region of interest" description="Disordered" evidence="1">
    <location>
        <begin position="499"/>
        <end position="524"/>
    </location>
</feature>
<feature type="region of interest" description="Disordered" evidence="1">
    <location>
        <begin position="219"/>
        <end position="262"/>
    </location>
</feature>
<protein>
    <submittedName>
        <fullName evidence="2">Uncharacterized protein</fullName>
    </submittedName>
</protein>
<feature type="compositionally biased region" description="Low complexity" evidence="1">
    <location>
        <begin position="798"/>
        <end position="819"/>
    </location>
</feature>
<feature type="region of interest" description="Disordered" evidence="1">
    <location>
        <begin position="564"/>
        <end position="604"/>
    </location>
</feature>
<dbReference type="EnsemblMetazoa" id="G7670.1">
    <property type="protein sequence ID" value="G7670.1:cds"/>
    <property type="gene ID" value="G7670"/>
</dbReference>
<feature type="compositionally biased region" description="Polar residues" evidence="1">
    <location>
        <begin position="571"/>
        <end position="582"/>
    </location>
</feature>
<dbReference type="Proteomes" id="UP000005408">
    <property type="component" value="Unassembled WGS sequence"/>
</dbReference>
<organism evidence="2 3">
    <name type="scientific">Magallana gigas</name>
    <name type="common">Pacific oyster</name>
    <name type="synonym">Crassostrea gigas</name>
    <dbReference type="NCBI Taxonomy" id="29159"/>
    <lineage>
        <taxon>Eukaryota</taxon>
        <taxon>Metazoa</taxon>
        <taxon>Spiralia</taxon>
        <taxon>Lophotrochozoa</taxon>
        <taxon>Mollusca</taxon>
        <taxon>Bivalvia</taxon>
        <taxon>Autobranchia</taxon>
        <taxon>Pteriomorphia</taxon>
        <taxon>Ostreida</taxon>
        <taxon>Ostreoidea</taxon>
        <taxon>Ostreidae</taxon>
        <taxon>Magallana</taxon>
    </lineage>
</organism>
<accession>A0A8W8NKV2</accession>
<feature type="region of interest" description="Disordered" evidence="1">
    <location>
        <begin position="783"/>
        <end position="820"/>
    </location>
</feature>